<keyword evidence="2" id="KW-0472">Membrane</keyword>
<dbReference type="RefSeq" id="XP_013271148.1">
    <property type="nucleotide sequence ID" value="XM_013415694.1"/>
</dbReference>
<keyword evidence="2" id="KW-1133">Transmembrane helix</keyword>
<feature type="signal peptide" evidence="3">
    <location>
        <begin position="1"/>
        <end position="29"/>
    </location>
</feature>
<evidence type="ECO:0000313" key="5">
    <source>
        <dbReference type="Proteomes" id="UP000053617"/>
    </source>
</evidence>
<feature type="chain" id="PRO_5002242266" description="Transmembrane protein" evidence="3">
    <location>
        <begin position="30"/>
        <end position="232"/>
    </location>
</feature>
<evidence type="ECO:0000256" key="2">
    <source>
        <dbReference type="SAM" id="Phobius"/>
    </source>
</evidence>
<gene>
    <name evidence="4" type="ORF">Z518_07565</name>
</gene>
<dbReference type="AlphaFoldDB" id="A0A0D2FPE8"/>
<feature type="transmembrane region" description="Helical" evidence="2">
    <location>
        <begin position="73"/>
        <end position="95"/>
    </location>
</feature>
<evidence type="ECO:0000256" key="1">
    <source>
        <dbReference type="SAM" id="MobiDB-lite"/>
    </source>
</evidence>
<proteinExistence type="predicted"/>
<dbReference type="VEuPathDB" id="FungiDB:Z518_07565"/>
<dbReference type="Proteomes" id="UP000053617">
    <property type="component" value="Unassembled WGS sequence"/>
</dbReference>
<organism evidence="4 5">
    <name type="scientific">Rhinocladiella mackenziei CBS 650.93</name>
    <dbReference type="NCBI Taxonomy" id="1442369"/>
    <lineage>
        <taxon>Eukaryota</taxon>
        <taxon>Fungi</taxon>
        <taxon>Dikarya</taxon>
        <taxon>Ascomycota</taxon>
        <taxon>Pezizomycotina</taxon>
        <taxon>Eurotiomycetes</taxon>
        <taxon>Chaetothyriomycetidae</taxon>
        <taxon>Chaetothyriales</taxon>
        <taxon>Herpotrichiellaceae</taxon>
        <taxon>Rhinocladiella</taxon>
    </lineage>
</organism>
<reference evidence="4 5" key="1">
    <citation type="submission" date="2015-01" db="EMBL/GenBank/DDBJ databases">
        <title>The Genome Sequence of Rhinocladiella mackenzie CBS 650.93.</title>
        <authorList>
            <consortium name="The Broad Institute Genomics Platform"/>
            <person name="Cuomo C."/>
            <person name="de Hoog S."/>
            <person name="Gorbushina A."/>
            <person name="Stielow B."/>
            <person name="Teixiera M."/>
            <person name="Abouelleil A."/>
            <person name="Chapman S.B."/>
            <person name="Priest M."/>
            <person name="Young S.K."/>
            <person name="Wortman J."/>
            <person name="Nusbaum C."/>
            <person name="Birren B."/>
        </authorList>
    </citation>
    <scope>NUCLEOTIDE SEQUENCE [LARGE SCALE GENOMIC DNA]</scope>
    <source>
        <strain evidence="4 5">CBS 650.93</strain>
    </source>
</reference>
<evidence type="ECO:0000313" key="4">
    <source>
        <dbReference type="EMBL" id="KIX04012.1"/>
    </source>
</evidence>
<keyword evidence="3" id="KW-0732">Signal</keyword>
<keyword evidence="2" id="KW-0812">Transmembrane</keyword>
<keyword evidence="5" id="KW-1185">Reference proteome</keyword>
<feature type="region of interest" description="Disordered" evidence="1">
    <location>
        <begin position="36"/>
        <end position="58"/>
    </location>
</feature>
<name>A0A0D2FPE8_9EURO</name>
<accession>A0A0D2FPE8</accession>
<dbReference type="EMBL" id="KN847479">
    <property type="protein sequence ID" value="KIX04012.1"/>
    <property type="molecule type" value="Genomic_DNA"/>
</dbReference>
<dbReference type="OrthoDB" id="5425637at2759"/>
<dbReference type="GeneID" id="25295636"/>
<feature type="region of interest" description="Disordered" evidence="1">
    <location>
        <begin position="156"/>
        <end position="232"/>
    </location>
</feature>
<protein>
    <recommendedName>
        <fullName evidence="6">Transmembrane protein</fullName>
    </recommendedName>
</protein>
<dbReference type="HOGENOM" id="CLU_1142489_0_0_1"/>
<evidence type="ECO:0000256" key="3">
    <source>
        <dbReference type="SAM" id="SignalP"/>
    </source>
</evidence>
<feature type="compositionally biased region" description="Basic and acidic residues" evidence="1">
    <location>
        <begin position="170"/>
        <end position="202"/>
    </location>
</feature>
<sequence>MASSLSNILFNSLALLLCLNFLESLQVLAQTGDGGGAEGVEPGDIGSDPGYSENAGASGADTGSVNLSHGATIAIAVVVSIVVVLGITMTVLFYLAKKRQWKIKEGIRRSARRVTSAVKAVTTPLTPKKMTFSPVEKRKLAAESADLLKRANDQLKADAQKQPTGSGRSSNDRDLEKGLPETAVKVEIKSEPEKSPKRDSKNKQRPPKVNIPSSAFEIDSPKTPMWKKVFGR</sequence>
<evidence type="ECO:0008006" key="6">
    <source>
        <dbReference type="Google" id="ProtNLM"/>
    </source>
</evidence>